<evidence type="ECO:0000313" key="2">
    <source>
        <dbReference type="EMBL" id="AMG73477.1"/>
    </source>
</evidence>
<organism evidence="2 3">
    <name type="scientific">Sphingopyxis granuli</name>
    <dbReference type="NCBI Taxonomy" id="267128"/>
    <lineage>
        <taxon>Bacteria</taxon>
        <taxon>Pseudomonadati</taxon>
        <taxon>Pseudomonadota</taxon>
        <taxon>Alphaproteobacteria</taxon>
        <taxon>Sphingomonadales</taxon>
        <taxon>Sphingomonadaceae</taxon>
        <taxon>Sphingopyxis</taxon>
    </lineage>
</organism>
<keyword evidence="3" id="KW-1185">Reference proteome</keyword>
<dbReference type="InterPro" id="IPR044855">
    <property type="entry name" value="CoA-Trfase_III_dom3_sf"/>
</dbReference>
<dbReference type="RefSeq" id="WP_067181351.1">
    <property type="nucleotide sequence ID" value="NZ_CP012199.1"/>
</dbReference>
<dbReference type="Gene3D" id="3.30.1540.10">
    <property type="entry name" value="formyl-coa transferase, domain 3"/>
    <property type="match status" value="1"/>
</dbReference>
<evidence type="ECO:0000313" key="3">
    <source>
        <dbReference type="Proteomes" id="UP000058599"/>
    </source>
</evidence>
<dbReference type="Gene3D" id="3.40.50.10540">
    <property type="entry name" value="Crotonobetainyl-coa:carnitine coa-transferase, domain 1"/>
    <property type="match status" value="1"/>
</dbReference>
<feature type="region of interest" description="Disordered" evidence="1">
    <location>
        <begin position="333"/>
        <end position="354"/>
    </location>
</feature>
<gene>
    <name evidence="2" type="primary">mcr</name>
    <name evidence="2" type="ORF">SGRAN_1084</name>
</gene>
<dbReference type="SUPFAM" id="SSF89796">
    <property type="entry name" value="CoA-transferase family III (CaiB/BaiF)"/>
    <property type="match status" value="1"/>
</dbReference>
<evidence type="ECO:0000256" key="1">
    <source>
        <dbReference type="SAM" id="MobiDB-lite"/>
    </source>
</evidence>
<proteinExistence type="predicted"/>
<protein>
    <submittedName>
        <fullName evidence="2">Carnitine dehydratase</fullName>
        <ecNumber evidence="2">5.1.99.4</ecNumber>
    </submittedName>
</protein>
<dbReference type="Pfam" id="PF02515">
    <property type="entry name" value="CoA_transf_3"/>
    <property type="match status" value="1"/>
</dbReference>
<reference evidence="2 3" key="1">
    <citation type="journal article" date="2016" name="BMC Genomics">
        <title>Genomic analysis of the nitrate-respiring Sphingopyxis granuli (formerly Sphingomonas macrogoltabida) strain TFA.</title>
        <authorList>
            <person name="Garcia-Romero I."/>
            <person name="Perez-Pulido A.J."/>
            <person name="Gonzalez-Flores Y.E."/>
            <person name="Reyes-Ramirez F."/>
            <person name="Santero E."/>
            <person name="Floriano B."/>
        </authorList>
    </citation>
    <scope>NUCLEOTIDE SEQUENCE [LARGE SCALE GENOMIC DNA]</scope>
    <source>
        <strain evidence="2 3">TFA</strain>
    </source>
</reference>
<keyword evidence="2" id="KW-0413">Isomerase</keyword>
<name>A0AA86L2Z0_9SPHN</name>
<dbReference type="PANTHER" id="PTHR48228:SF5">
    <property type="entry name" value="ALPHA-METHYLACYL-COA RACEMASE"/>
    <property type="match status" value="1"/>
</dbReference>
<accession>A0AA86L2Z0</accession>
<dbReference type="AlphaFoldDB" id="A0AA86L2Z0"/>
<dbReference type="EC" id="5.1.99.4" evidence="2"/>
<dbReference type="InterPro" id="IPR003673">
    <property type="entry name" value="CoA-Trfase_fam_III"/>
</dbReference>
<dbReference type="InterPro" id="IPR050509">
    <property type="entry name" value="CoA-transferase_III"/>
</dbReference>
<dbReference type="KEGG" id="sgi:SGRAN_1084"/>
<sequence>MQSQDMTGPLQGIRIVEFVGIGPSPFAAMMLADMGAEIVSIARPDTGVKTPEDFIFRGRRVVELDLKDEEDRLRAFDLACAADVVIEGFRPGVMERMGLGPDRLAARNKALVYARMTGWGQAGPLARIAGHDINYIALTGALDSIRSSDGAPVAPLNLVGDYGGGSLYLVVGVLAALIEARRTGCGQTVDAAMCDGVSHMLSTFYSLRARGRWSDTPGTNILDGGAHFYGTYRCSDGKFIALGAIEPQFYAILCEKLGLDHDPRRQMEQSDWPGLRSRVADIVAGKTRAEWEAIFDGSDACFAPVLSLDEASRHPHMIERGVHRIAQDVVQPAPAPRFSNHPSAGPRPVAQSRMSAEAILSEWRQQA</sequence>
<dbReference type="GO" id="GO:0008111">
    <property type="term" value="F:alpha-methylacyl-CoA racemase activity"/>
    <property type="evidence" value="ECO:0007669"/>
    <property type="project" value="UniProtKB-EC"/>
</dbReference>
<dbReference type="EMBL" id="CP012199">
    <property type="protein sequence ID" value="AMG73477.1"/>
    <property type="molecule type" value="Genomic_DNA"/>
</dbReference>
<dbReference type="InterPro" id="IPR023606">
    <property type="entry name" value="CoA-Trfase_III_dom_1_sf"/>
</dbReference>
<dbReference type="PANTHER" id="PTHR48228">
    <property type="entry name" value="SUCCINYL-COA--D-CITRAMALATE COA-TRANSFERASE"/>
    <property type="match status" value="1"/>
</dbReference>
<dbReference type="Proteomes" id="UP000058599">
    <property type="component" value="Chromosome"/>
</dbReference>